<evidence type="ECO:0000259" key="6">
    <source>
        <dbReference type="SMART" id="SM00967"/>
    </source>
</evidence>
<keyword evidence="2" id="KW-0698">rRNA processing</keyword>
<dbReference type="SUPFAM" id="SSF55315">
    <property type="entry name" value="L30e-like"/>
    <property type="match status" value="1"/>
</dbReference>
<dbReference type="SUPFAM" id="SSF75217">
    <property type="entry name" value="alpha/beta knot"/>
    <property type="match status" value="2"/>
</dbReference>
<dbReference type="GO" id="GO:0008173">
    <property type="term" value="F:RNA methyltransferase activity"/>
    <property type="evidence" value="ECO:0007669"/>
    <property type="project" value="InterPro"/>
</dbReference>
<dbReference type="Pfam" id="PF22435">
    <property type="entry name" value="MRM3-like_sub_bind"/>
    <property type="match status" value="1"/>
</dbReference>
<proteinExistence type="inferred from homology"/>
<feature type="region of interest" description="Disordered" evidence="5">
    <location>
        <begin position="420"/>
        <end position="466"/>
    </location>
</feature>
<keyword evidence="4" id="KW-0808">Transferase</keyword>
<dbReference type="Pfam" id="PF00588">
    <property type="entry name" value="SpoU_methylase"/>
    <property type="match status" value="1"/>
</dbReference>
<accession>A0AAV7U9U7</accession>
<feature type="region of interest" description="Disordered" evidence="5">
    <location>
        <begin position="85"/>
        <end position="189"/>
    </location>
</feature>
<keyword evidence="8" id="KW-1185">Reference proteome</keyword>
<evidence type="ECO:0000313" key="7">
    <source>
        <dbReference type="EMBL" id="KAJ1185854.1"/>
    </source>
</evidence>
<dbReference type="Proteomes" id="UP001066276">
    <property type="component" value="Chromosome 3_1"/>
</dbReference>
<feature type="compositionally biased region" description="Acidic residues" evidence="5">
    <location>
        <begin position="452"/>
        <end position="461"/>
    </location>
</feature>
<keyword evidence="3" id="KW-0489">Methyltransferase</keyword>
<evidence type="ECO:0000256" key="4">
    <source>
        <dbReference type="ARBA" id="ARBA00022679"/>
    </source>
</evidence>
<comment type="caution">
    <text evidence="7">The sequence shown here is derived from an EMBL/GenBank/DDBJ whole genome shotgun (WGS) entry which is preliminary data.</text>
</comment>
<dbReference type="InterPro" id="IPR053888">
    <property type="entry name" value="MRM3-like_sub_bind"/>
</dbReference>
<dbReference type="GO" id="GO:0003723">
    <property type="term" value="F:RNA binding"/>
    <property type="evidence" value="ECO:0007669"/>
    <property type="project" value="InterPro"/>
</dbReference>
<evidence type="ECO:0000256" key="1">
    <source>
        <dbReference type="ARBA" id="ARBA00007228"/>
    </source>
</evidence>
<feature type="compositionally biased region" description="Basic and acidic residues" evidence="5">
    <location>
        <begin position="129"/>
        <end position="138"/>
    </location>
</feature>
<protein>
    <recommendedName>
        <fullName evidence="6">RNA 2-O ribose methyltransferase substrate binding domain-containing protein</fullName>
    </recommendedName>
</protein>
<dbReference type="AlphaFoldDB" id="A0AAV7U9U7"/>
<dbReference type="InterPro" id="IPR029026">
    <property type="entry name" value="tRNA_m1G_MTases_N"/>
</dbReference>
<evidence type="ECO:0000313" key="8">
    <source>
        <dbReference type="Proteomes" id="UP001066276"/>
    </source>
</evidence>
<gene>
    <name evidence="7" type="ORF">NDU88_002641</name>
</gene>
<dbReference type="GO" id="GO:0006364">
    <property type="term" value="P:rRNA processing"/>
    <property type="evidence" value="ECO:0007669"/>
    <property type="project" value="UniProtKB-KW"/>
</dbReference>
<evidence type="ECO:0000256" key="3">
    <source>
        <dbReference type="ARBA" id="ARBA00022603"/>
    </source>
</evidence>
<evidence type="ECO:0000256" key="2">
    <source>
        <dbReference type="ARBA" id="ARBA00022552"/>
    </source>
</evidence>
<feature type="compositionally biased region" description="Polar residues" evidence="5">
    <location>
        <begin position="158"/>
        <end position="184"/>
    </location>
</feature>
<dbReference type="PANTHER" id="PTHR43191:SF2">
    <property type="entry name" value="RRNA METHYLTRANSFERASE 3, MITOCHONDRIAL"/>
    <property type="match status" value="1"/>
</dbReference>
<name>A0AAV7U9U7_PLEWA</name>
<dbReference type="InterPro" id="IPR051259">
    <property type="entry name" value="rRNA_Methyltransferase"/>
</dbReference>
<dbReference type="Gene3D" id="3.40.1280.10">
    <property type="match status" value="1"/>
</dbReference>
<dbReference type="InterPro" id="IPR029064">
    <property type="entry name" value="Ribosomal_eL30-like_sf"/>
</dbReference>
<comment type="similarity">
    <text evidence="1">Belongs to the class IV-like SAM-binding methyltransferase superfamily. RNA methyltransferase TrmH family.</text>
</comment>
<dbReference type="Gene3D" id="3.30.1330.30">
    <property type="match status" value="1"/>
</dbReference>
<dbReference type="PANTHER" id="PTHR43191">
    <property type="entry name" value="RRNA METHYLTRANSFERASE 3"/>
    <property type="match status" value="1"/>
</dbReference>
<dbReference type="GO" id="GO:0032259">
    <property type="term" value="P:methylation"/>
    <property type="evidence" value="ECO:0007669"/>
    <property type="project" value="UniProtKB-KW"/>
</dbReference>
<sequence>MAANVQREPEYPPFPRWRYIYAQDFCKTSPRSDASQRRCCRSSKMAALMRGMSVALLGSLWKGGAVQARRPVRALRRRPVQVLYSKTDESSATQTVGTPGFAGVKQRPAPQREANDSRNHLRPGSSFSTRERQGHEGVLESETLKPIAGRKSHDGNKKSGTVTFEGGSQDSGQYKRTRAATSPGVSRDPESILEGLRYERAFPDDRRLAKVATIAKSKKFRDKHGKILLEGRRLITDALEAGAELQTLFFSTLDHLKELPLPHLKHVQLIKVRFEEIKMWSDLVTPQGVIGIFARPDHSKMSYPVSQVDYSLPLTLICDNVRDPGNLGTILRSAAGAGCSKVLLTKGCVDAWEPKVLRAGMGAHFRIPVITSLEWDVLRNYLSEGTRVYVADNCGTSTRHRMENTLGKDQDFNTCTGLKGSSAPRKASDYGWVSTHPKRMSAREEEYSSSGDESEESEGEEVMGSASAPQLNVQSYHDRWAQAPAALVIGGETQGLSVESLQLAESMGGAILLIPIVPGVESLNSAMAASILLFEGKRQLQLRNNQETRSKRHSVI</sequence>
<dbReference type="InterPro" id="IPR001537">
    <property type="entry name" value="SpoU_MeTrfase"/>
</dbReference>
<organism evidence="7 8">
    <name type="scientific">Pleurodeles waltl</name>
    <name type="common">Iberian ribbed newt</name>
    <dbReference type="NCBI Taxonomy" id="8319"/>
    <lineage>
        <taxon>Eukaryota</taxon>
        <taxon>Metazoa</taxon>
        <taxon>Chordata</taxon>
        <taxon>Craniata</taxon>
        <taxon>Vertebrata</taxon>
        <taxon>Euteleostomi</taxon>
        <taxon>Amphibia</taxon>
        <taxon>Batrachia</taxon>
        <taxon>Caudata</taxon>
        <taxon>Salamandroidea</taxon>
        <taxon>Salamandridae</taxon>
        <taxon>Pleurodelinae</taxon>
        <taxon>Pleurodeles</taxon>
    </lineage>
</organism>
<dbReference type="InterPro" id="IPR029028">
    <property type="entry name" value="Alpha/beta_knot_MTases"/>
</dbReference>
<dbReference type="SMART" id="SM00967">
    <property type="entry name" value="SpoU_sub_bind"/>
    <property type="match status" value="1"/>
</dbReference>
<dbReference type="CDD" id="cd18106">
    <property type="entry name" value="SpoU-like_RNMTL1"/>
    <property type="match status" value="1"/>
</dbReference>
<reference evidence="7" key="1">
    <citation type="journal article" date="2022" name="bioRxiv">
        <title>Sequencing and chromosome-scale assembly of the giantPleurodeles waltlgenome.</title>
        <authorList>
            <person name="Brown T."/>
            <person name="Elewa A."/>
            <person name="Iarovenko S."/>
            <person name="Subramanian E."/>
            <person name="Araus A.J."/>
            <person name="Petzold A."/>
            <person name="Susuki M."/>
            <person name="Suzuki K.-i.T."/>
            <person name="Hayashi T."/>
            <person name="Toyoda A."/>
            <person name="Oliveira C."/>
            <person name="Osipova E."/>
            <person name="Leigh N.D."/>
            <person name="Simon A."/>
            <person name="Yun M.H."/>
        </authorList>
    </citation>
    <scope>NUCLEOTIDE SEQUENCE</scope>
    <source>
        <strain evidence="7">20211129_DDA</strain>
        <tissue evidence="7">Liver</tissue>
    </source>
</reference>
<evidence type="ECO:0000256" key="5">
    <source>
        <dbReference type="SAM" id="MobiDB-lite"/>
    </source>
</evidence>
<dbReference type="GO" id="GO:0005737">
    <property type="term" value="C:cytoplasm"/>
    <property type="evidence" value="ECO:0007669"/>
    <property type="project" value="UniProtKB-ARBA"/>
</dbReference>
<feature type="domain" description="RNA 2-O ribose methyltransferase substrate binding" evidence="6">
    <location>
        <begin position="228"/>
        <end position="299"/>
    </location>
</feature>
<dbReference type="EMBL" id="JANPWB010000005">
    <property type="protein sequence ID" value="KAJ1185854.1"/>
    <property type="molecule type" value="Genomic_DNA"/>
</dbReference>
<dbReference type="InterPro" id="IPR013123">
    <property type="entry name" value="SpoU_subst-bd"/>
</dbReference>